<feature type="region of interest" description="Disordered" evidence="1">
    <location>
        <begin position="137"/>
        <end position="167"/>
    </location>
</feature>
<comment type="caution">
    <text evidence="4">The sequence shown here is derived from an EMBL/GenBank/DDBJ whole genome shotgun (WGS) entry which is preliminary data.</text>
</comment>
<dbReference type="PROSITE" id="PS50076">
    <property type="entry name" value="DNAJ_2"/>
    <property type="match status" value="1"/>
</dbReference>
<dbReference type="PRINTS" id="PR00625">
    <property type="entry name" value="JDOMAIN"/>
</dbReference>
<organism evidence="4 5">
    <name type="scientific">Diacronema lutheri</name>
    <name type="common">Unicellular marine alga</name>
    <name type="synonym">Monochrysis lutheri</name>
    <dbReference type="NCBI Taxonomy" id="2081491"/>
    <lineage>
        <taxon>Eukaryota</taxon>
        <taxon>Haptista</taxon>
        <taxon>Haptophyta</taxon>
        <taxon>Pavlovophyceae</taxon>
        <taxon>Pavlovales</taxon>
        <taxon>Pavlovaceae</taxon>
        <taxon>Diacronema</taxon>
    </lineage>
</organism>
<dbReference type="AlphaFoldDB" id="A0A8J6C8E5"/>
<keyword evidence="5" id="KW-1185">Reference proteome</keyword>
<dbReference type="CDD" id="cd06257">
    <property type="entry name" value="DnaJ"/>
    <property type="match status" value="1"/>
</dbReference>
<keyword evidence="2" id="KW-0812">Transmembrane</keyword>
<name>A0A8J6C8E5_DIALT</name>
<sequence length="167" mass="18681">MPGGHGDRDAELLGLRPNPTHEEVKAAWLAFARKWHPDMHPAGPERDKAEDRFKMAQSAHASLLARPRAGEGVHTVVGEHNTASYVRRRRATATAGAQRPLDYGSLGYDQNARAKITVGLTVFALFVVWASNAWSRQSDESRRRQQSLSTVSYGEQHAFWRTPPSRR</sequence>
<dbReference type="InterPro" id="IPR050817">
    <property type="entry name" value="DjlA_DnaK_co-chaperone"/>
</dbReference>
<evidence type="ECO:0000256" key="2">
    <source>
        <dbReference type="SAM" id="Phobius"/>
    </source>
</evidence>
<protein>
    <recommendedName>
        <fullName evidence="3">J domain-containing protein</fullName>
    </recommendedName>
</protein>
<evidence type="ECO:0000256" key="1">
    <source>
        <dbReference type="SAM" id="MobiDB-lite"/>
    </source>
</evidence>
<dbReference type="SMART" id="SM00271">
    <property type="entry name" value="DnaJ"/>
    <property type="match status" value="1"/>
</dbReference>
<accession>A0A8J6C8E5</accession>
<evidence type="ECO:0000259" key="3">
    <source>
        <dbReference type="PROSITE" id="PS50076"/>
    </source>
</evidence>
<reference evidence="4" key="1">
    <citation type="submission" date="2021-05" db="EMBL/GenBank/DDBJ databases">
        <title>The genome of the haptophyte Pavlova lutheri (Diacronema luteri, Pavlovales) - a model for lipid biosynthesis in eukaryotic algae.</title>
        <authorList>
            <person name="Hulatt C.J."/>
            <person name="Posewitz M.C."/>
        </authorList>
    </citation>
    <scope>NUCLEOTIDE SEQUENCE</scope>
    <source>
        <strain evidence="4">NIVA-4/92</strain>
    </source>
</reference>
<dbReference type="EMBL" id="JAGTXO010000015">
    <property type="protein sequence ID" value="KAG8463569.1"/>
    <property type="molecule type" value="Genomic_DNA"/>
</dbReference>
<evidence type="ECO:0000313" key="4">
    <source>
        <dbReference type="EMBL" id="KAG8463569.1"/>
    </source>
</evidence>
<keyword evidence="2" id="KW-0472">Membrane</keyword>
<dbReference type="SUPFAM" id="SSF46565">
    <property type="entry name" value="Chaperone J-domain"/>
    <property type="match status" value="1"/>
</dbReference>
<dbReference type="Gene3D" id="1.10.287.110">
    <property type="entry name" value="DnaJ domain"/>
    <property type="match status" value="1"/>
</dbReference>
<keyword evidence="2" id="KW-1133">Transmembrane helix</keyword>
<proteinExistence type="predicted"/>
<feature type="domain" description="J" evidence="3">
    <location>
        <begin position="8"/>
        <end position="78"/>
    </location>
</feature>
<dbReference type="OrthoDB" id="552049at2759"/>
<dbReference type="Pfam" id="PF00226">
    <property type="entry name" value="DnaJ"/>
    <property type="match status" value="1"/>
</dbReference>
<dbReference type="InterPro" id="IPR036869">
    <property type="entry name" value="J_dom_sf"/>
</dbReference>
<gene>
    <name evidence="4" type="ORF">KFE25_003842</name>
</gene>
<evidence type="ECO:0000313" key="5">
    <source>
        <dbReference type="Proteomes" id="UP000751190"/>
    </source>
</evidence>
<dbReference type="PANTHER" id="PTHR24074">
    <property type="entry name" value="CO-CHAPERONE PROTEIN DJLA"/>
    <property type="match status" value="1"/>
</dbReference>
<dbReference type="Proteomes" id="UP000751190">
    <property type="component" value="Unassembled WGS sequence"/>
</dbReference>
<feature type="transmembrane region" description="Helical" evidence="2">
    <location>
        <begin position="116"/>
        <end position="134"/>
    </location>
</feature>
<dbReference type="InterPro" id="IPR001623">
    <property type="entry name" value="DnaJ_domain"/>
</dbReference>